<dbReference type="EMBL" id="HBUE01032740">
    <property type="protein sequence ID" value="CAG6457388.1"/>
    <property type="molecule type" value="Transcribed_RNA"/>
</dbReference>
<dbReference type="EMBL" id="HBUE01032736">
    <property type="protein sequence ID" value="CAG6457384.1"/>
    <property type="molecule type" value="Transcribed_RNA"/>
</dbReference>
<sequence>MPFSFFWMVLTEMSREKLVIKIGHNKVTAGVFTYIATEGLLVVDCNQFFNLCPLCRPLFLRYLWHRFNIPAICRPQLFVAQHKTSPFEILPVSQVKVAIQVLHSITILHIAARVGTGDTTVEAPPVFQNMLGHFER</sequence>
<organism evidence="1">
    <name type="scientific">Culex pipiens</name>
    <name type="common">House mosquito</name>
    <dbReference type="NCBI Taxonomy" id="7175"/>
    <lineage>
        <taxon>Eukaryota</taxon>
        <taxon>Metazoa</taxon>
        <taxon>Ecdysozoa</taxon>
        <taxon>Arthropoda</taxon>
        <taxon>Hexapoda</taxon>
        <taxon>Insecta</taxon>
        <taxon>Pterygota</taxon>
        <taxon>Neoptera</taxon>
        <taxon>Endopterygota</taxon>
        <taxon>Diptera</taxon>
        <taxon>Nematocera</taxon>
        <taxon>Culicoidea</taxon>
        <taxon>Culicidae</taxon>
        <taxon>Culicinae</taxon>
        <taxon>Culicini</taxon>
        <taxon>Culex</taxon>
        <taxon>Culex</taxon>
    </lineage>
</organism>
<evidence type="ECO:0000313" key="1">
    <source>
        <dbReference type="EMBL" id="CAG6457388.1"/>
    </source>
</evidence>
<accession>A0A8D8AHR8</accession>
<dbReference type="AlphaFoldDB" id="A0A8D8AHR8"/>
<name>A0A8D8AHR8_CULPI</name>
<dbReference type="EMBL" id="HBUE01032734">
    <property type="protein sequence ID" value="CAG6457376.1"/>
    <property type="molecule type" value="Transcribed_RNA"/>
</dbReference>
<protein>
    <submittedName>
        <fullName evidence="1">(northern house mosquito) hypothetical protein</fullName>
    </submittedName>
</protein>
<reference evidence="1" key="1">
    <citation type="submission" date="2021-05" db="EMBL/GenBank/DDBJ databases">
        <authorList>
            <person name="Alioto T."/>
            <person name="Alioto T."/>
            <person name="Gomez Garrido J."/>
        </authorList>
    </citation>
    <scope>NUCLEOTIDE SEQUENCE</scope>
</reference>
<proteinExistence type="predicted"/>
<dbReference type="EMBL" id="HBUE01032735">
    <property type="protein sequence ID" value="CAG6457380.1"/>
    <property type="molecule type" value="Transcribed_RNA"/>
</dbReference>